<evidence type="ECO:0000313" key="10">
    <source>
        <dbReference type="Proteomes" id="UP000663444"/>
    </source>
</evidence>
<dbReference type="NCBIfam" id="TIGR00427">
    <property type="entry name" value="NAAT family transporter"/>
    <property type="match status" value="1"/>
</dbReference>
<comment type="subcellular location">
    <subcellularLocation>
        <location evidence="1">Cell inner membrane</location>
        <topology evidence="1">Multi-pass membrane protein</topology>
    </subcellularLocation>
    <subcellularLocation>
        <location evidence="8">Cell membrane</location>
        <topology evidence="8">Multi-pass membrane protein</topology>
    </subcellularLocation>
</comment>
<gene>
    <name evidence="9" type="ORF">IWH25_18160</name>
</gene>
<keyword evidence="7 8" id="KW-0472">Membrane</keyword>
<keyword evidence="6 8" id="KW-1133">Transmembrane helix</keyword>
<comment type="similarity">
    <text evidence="2 8">Belongs to the UPF0056 (MarC) family.</text>
</comment>
<evidence type="ECO:0000256" key="3">
    <source>
        <dbReference type="ARBA" id="ARBA00022475"/>
    </source>
</evidence>
<dbReference type="PANTHER" id="PTHR33508:SF2">
    <property type="entry name" value="UPF0056 INNER MEMBRANE PROTEIN MARC"/>
    <property type="match status" value="1"/>
</dbReference>
<dbReference type="KEGG" id="ares:IWH25_18160"/>
<feature type="transmembrane region" description="Helical" evidence="8">
    <location>
        <begin position="6"/>
        <end position="23"/>
    </location>
</feature>
<keyword evidence="4" id="KW-0997">Cell inner membrane</keyword>
<dbReference type="RefSeq" id="WP_203387166.1">
    <property type="nucleotide sequence ID" value="NZ_CP064781.1"/>
</dbReference>
<feature type="transmembrane region" description="Helical" evidence="8">
    <location>
        <begin position="195"/>
        <end position="216"/>
    </location>
</feature>
<name>A0A974Y317_9RHOO</name>
<dbReference type="NCBIfam" id="NF008228">
    <property type="entry name" value="PRK10995.1"/>
    <property type="match status" value="1"/>
</dbReference>
<dbReference type="PANTHER" id="PTHR33508">
    <property type="entry name" value="UPF0056 MEMBRANE PROTEIN YHCE"/>
    <property type="match status" value="1"/>
</dbReference>
<keyword evidence="10" id="KW-1185">Reference proteome</keyword>
<sequence length="219" mass="22446">MESTLYKLVASFFLGGLLSLVTITNPLSKIPLFASLAADLDETAAKREASRACVYALALLTACLFAGVAVLETFGISYGALRVAGGLTVAVIGYRMLFGTTEALFPKPAAAGAATGFAFFPLAMPGIAGPGAIATVIGISTEIAELPSGALRATAYAATVFSILATCLLMYGVFRSARVVSRWLGGEGVNVVSRLTGFLLVCIGVQFVASGIRSFVAGT</sequence>
<dbReference type="EMBL" id="CP064781">
    <property type="protein sequence ID" value="QRJ63635.1"/>
    <property type="molecule type" value="Genomic_DNA"/>
</dbReference>
<keyword evidence="5 8" id="KW-0812">Transmembrane</keyword>
<feature type="transmembrane region" description="Helical" evidence="8">
    <location>
        <begin position="76"/>
        <end position="97"/>
    </location>
</feature>
<dbReference type="GO" id="GO:0005886">
    <property type="term" value="C:plasma membrane"/>
    <property type="evidence" value="ECO:0007669"/>
    <property type="project" value="UniProtKB-SubCell"/>
</dbReference>
<protein>
    <recommendedName>
        <fullName evidence="8">UPF0056 membrane protein</fullName>
    </recommendedName>
</protein>
<reference evidence="9" key="1">
    <citation type="submission" date="2020-11" db="EMBL/GenBank/DDBJ databases">
        <title>Azospira restricta DSM 18626 genome sequence.</title>
        <authorList>
            <person name="Moe W.M."/>
        </authorList>
    </citation>
    <scope>NUCLEOTIDE SEQUENCE</scope>
    <source>
        <strain evidence="9">DSM 18626</strain>
    </source>
</reference>
<feature type="transmembrane region" description="Helical" evidence="8">
    <location>
        <begin position="153"/>
        <end position="174"/>
    </location>
</feature>
<dbReference type="AlphaFoldDB" id="A0A974Y317"/>
<evidence type="ECO:0000256" key="4">
    <source>
        <dbReference type="ARBA" id="ARBA00022519"/>
    </source>
</evidence>
<dbReference type="InterPro" id="IPR002771">
    <property type="entry name" value="Multi_antbiot-R_MarC"/>
</dbReference>
<feature type="transmembrane region" description="Helical" evidence="8">
    <location>
        <begin position="52"/>
        <end position="70"/>
    </location>
</feature>
<evidence type="ECO:0000256" key="7">
    <source>
        <dbReference type="ARBA" id="ARBA00023136"/>
    </source>
</evidence>
<keyword evidence="3" id="KW-1003">Cell membrane</keyword>
<dbReference type="Pfam" id="PF01914">
    <property type="entry name" value="MarC"/>
    <property type="match status" value="1"/>
</dbReference>
<evidence type="ECO:0000256" key="8">
    <source>
        <dbReference type="RuleBase" id="RU362048"/>
    </source>
</evidence>
<feature type="transmembrane region" description="Helical" evidence="8">
    <location>
        <begin position="109"/>
        <end position="133"/>
    </location>
</feature>
<evidence type="ECO:0000313" key="9">
    <source>
        <dbReference type="EMBL" id="QRJ63635.1"/>
    </source>
</evidence>
<evidence type="ECO:0000256" key="6">
    <source>
        <dbReference type="ARBA" id="ARBA00022989"/>
    </source>
</evidence>
<proteinExistence type="inferred from homology"/>
<organism evidence="9 10">
    <name type="scientific">Azospira restricta</name>
    <dbReference type="NCBI Taxonomy" id="404405"/>
    <lineage>
        <taxon>Bacteria</taxon>
        <taxon>Pseudomonadati</taxon>
        <taxon>Pseudomonadota</taxon>
        <taxon>Betaproteobacteria</taxon>
        <taxon>Rhodocyclales</taxon>
        <taxon>Rhodocyclaceae</taxon>
        <taxon>Azospira</taxon>
    </lineage>
</organism>
<evidence type="ECO:0000256" key="2">
    <source>
        <dbReference type="ARBA" id="ARBA00009784"/>
    </source>
</evidence>
<dbReference type="Proteomes" id="UP000663444">
    <property type="component" value="Chromosome"/>
</dbReference>
<evidence type="ECO:0000256" key="5">
    <source>
        <dbReference type="ARBA" id="ARBA00022692"/>
    </source>
</evidence>
<evidence type="ECO:0000256" key="1">
    <source>
        <dbReference type="ARBA" id="ARBA00004429"/>
    </source>
</evidence>
<accession>A0A974Y317</accession>